<dbReference type="AlphaFoldDB" id="A0A0D2UUZ2"/>
<reference evidence="1 2" key="1">
    <citation type="journal article" date="2012" name="Nature">
        <title>Repeated polyploidization of Gossypium genomes and the evolution of spinnable cotton fibres.</title>
        <authorList>
            <person name="Paterson A.H."/>
            <person name="Wendel J.F."/>
            <person name="Gundlach H."/>
            <person name="Guo H."/>
            <person name="Jenkins J."/>
            <person name="Jin D."/>
            <person name="Llewellyn D."/>
            <person name="Showmaker K.C."/>
            <person name="Shu S."/>
            <person name="Udall J."/>
            <person name="Yoo M.J."/>
            <person name="Byers R."/>
            <person name="Chen W."/>
            <person name="Doron-Faigenboim A."/>
            <person name="Duke M.V."/>
            <person name="Gong L."/>
            <person name="Grimwood J."/>
            <person name="Grover C."/>
            <person name="Grupp K."/>
            <person name="Hu G."/>
            <person name="Lee T.H."/>
            <person name="Li J."/>
            <person name="Lin L."/>
            <person name="Liu T."/>
            <person name="Marler B.S."/>
            <person name="Page J.T."/>
            <person name="Roberts A.W."/>
            <person name="Romanel E."/>
            <person name="Sanders W.S."/>
            <person name="Szadkowski E."/>
            <person name="Tan X."/>
            <person name="Tang H."/>
            <person name="Xu C."/>
            <person name="Wang J."/>
            <person name="Wang Z."/>
            <person name="Zhang D."/>
            <person name="Zhang L."/>
            <person name="Ashrafi H."/>
            <person name="Bedon F."/>
            <person name="Bowers J.E."/>
            <person name="Brubaker C.L."/>
            <person name="Chee P.W."/>
            <person name="Das S."/>
            <person name="Gingle A.R."/>
            <person name="Haigler C.H."/>
            <person name="Harker D."/>
            <person name="Hoffmann L.V."/>
            <person name="Hovav R."/>
            <person name="Jones D.C."/>
            <person name="Lemke C."/>
            <person name="Mansoor S."/>
            <person name="ur Rahman M."/>
            <person name="Rainville L.N."/>
            <person name="Rambani A."/>
            <person name="Reddy U.K."/>
            <person name="Rong J.K."/>
            <person name="Saranga Y."/>
            <person name="Scheffler B.E."/>
            <person name="Scheffler J.A."/>
            <person name="Stelly D.M."/>
            <person name="Triplett B.A."/>
            <person name="Van Deynze A."/>
            <person name="Vaslin M.F."/>
            <person name="Waghmare V.N."/>
            <person name="Walford S.A."/>
            <person name="Wright R.J."/>
            <person name="Zaki E.A."/>
            <person name="Zhang T."/>
            <person name="Dennis E.S."/>
            <person name="Mayer K.F."/>
            <person name="Peterson D.G."/>
            <person name="Rokhsar D.S."/>
            <person name="Wang X."/>
            <person name="Schmutz J."/>
        </authorList>
    </citation>
    <scope>NUCLEOTIDE SEQUENCE [LARGE SCALE GENOMIC DNA]</scope>
</reference>
<dbReference type="STRING" id="29730.A0A0D2UUZ2"/>
<name>A0A0D2UUZ2_GOSRA</name>
<sequence>MKFRFECEEFPRSPTKFGSNFQPIQGWESWVNKIHLRMKRLFFMVGVYDVVQVTFKLPIHREKRIEAWYSILSRWSTVSHTIITTWGGFIFTLEDVNVLLELSCFQKYNICSLELSKKEKKIKELFSNLFKSEYERSKLTRFSNWIGMFHQNFNSIKGENSSPEFLEHKYELEASLVIWLARHIFSEHLDHGISLVIVHVGRFSVCAPPPNPSPSPATSSNKFVGNNYTAWLWHNQNSKGNILQVLDIIKEFTWCPYIQEKNGFGNPEYFYAILDQCIFDWSSFCTFLVNSRKHIKLSVVTQSDISLCLISDIIFITLDALGKALVITDALWSSIVSKKLRLTLRFMDDVAKIGFKFDCINSFTYRAKAFLFM</sequence>
<evidence type="ECO:0000313" key="2">
    <source>
        <dbReference type="Proteomes" id="UP000032304"/>
    </source>
</evidence>
<evidence type="ECO:0008006" key="3">
    <source>
        <dbReference type="Google" id="ProtNLM"/>
    </source>
</evidence>
<accession>A0A0D2UUZ2</accession>
<evidence type="ECO:0000313" key="1">
    <source>
        <dbReference type="EMBL" id="KJB72296.1"/>
    </source>
</evidence>
<dbReference type="Gramene" id="KJB72296">
    <property type="protein sequence ID" value="KJB72296"/>
    <property type="gene ID" value="B456_011G169800"/>
</dbReference>
<dbReference type="OMA" id="SKIHYER"/>
<proteinExistence type="predicted"/>
<dbReference type="EMBL" id="CM001750">
    <property type="protein sequence ID" value="KJB72296.1"/>
    <property type="molecule type" value="Genomic_DNA"/>
</dbReference>
<organism evidence="1 2">
    <name type="scientific">Gossypium raimondii</name>
    <name type="common">Peruvian cotton</name>
    <name type="synonym">Gossypium klotzschianum subsp. raimondii</name>
    <dbReference type="NCBI Taxonomy" id="29730"/>
    <lineage>
        <taxon>Eukaryota</taxon>
        <taxon>Viridiplantae</taxon>
        <taxon>Streptophyta</taxon>
        <taxon>Embryophyta</taxon>
        <taxon>Tracheophyta</taxon>
        <taxon>Spermatophyta</taxon>
        <taxon>Magnoliopsida</taxon>
        <taxon>eudicotyledons</taxon>
        <taxon>Gunneridae</taxon>
        <taxon>Pentapetalae</taxon>
        <taxon>rosids</taxon>
        <taxon>malvids</taxon>
        <taxon>Malvales</taxon>
        <taxon>Malvaceae</taxon>
        <taxon>Malvoideae</taxon>
        <taxon>Gossypium</taxon>
    </lineage>
</organism>
<gene>
    <name evidence="1" type="ORF">B456_011G169800</name>
</gene>
<keyword evidence="2" id="KW-1185">Reference proteome</keyword>
<dbReference type="Proteomes" id="UP000032304">
    <property type="component" value="Chromosome 11"/>
</dbReference>
<protein>
    <recommendedName>
        <fullName evidence="3">Aminotransferase-like plant mobile domain-containing protein</fullName>
    </recommendedName>
</protein>